<dbReference type="EC" id="2.3.1.234" evidence="2"/>
<dbReference type="CDD" id="cd24032">
    <property type="entry name" value="ASKHA_NBD_TsaB"/>
    <property type="match status" value="1"/>
</dbReference>
<dbReference type="InterPro" id="IPR022496">
    <property type="entry name" value="T6A_TsaB"/>
</dbReference>
<dbReference type="NCBIfam" id="TIGR03725">
    <property type="entry name" value="T6A_YeaZ"/>
    <property type="match status" value="1"/>
</dbReference>
<dbReference type="Proteomes" id="UP001057532">
    <property type="component" value="Chromosome"/>
</dbReference>
<reference evidence="2" key="1">
    <citation type="submission" date="2022-05" db="EMBL/GenBank/DDBJ databases">
        <authorList>
            <person name="Oliphant S.A."/>
            <person name="Watson-Haigh N.S."/>
            <person name="Sumby K.M."/>
            <person name="Gardner J.M."/>
            <person name="Jiranek V."/>
        </authorList>
    </citation>
    <scope>NUCLEOTIDE SEQUENCE</scope>
    <source>
        <strain evidence="2">Ru20-1</strain>
    </source>
</reference>
<dbReference type="Gene3D" id="3.30.420.40">
    <property type="match status" value="2"/>
</dbReference>
<dbReference type="InterPro" id="IPR043129">
    <property type="entry name" value="ATPase_NBD"/>
</dbReference>
<dbReference type="PANTHER" id="PTHR11735:SF11">
    <property type="entry name" value="TRNA THREONYLCARBAMOYLADENOSINE BIOSYNTHESIS PROTEIN TSAB"/>
    <property type="match status" value="1"/>
</dbReference>
<evidence type="ECO:0000313" key="3">
    <source>
        <dbReference type="Proteomes" id="UP001057532"/>
    </source>
</evidence>
<keyword evidence="2" id="KW-0012">Acyltransferase</keyword>
<dbReference type="InterPro" id="IPR000905">
    <property type="entry name" value="Gcp-like_dom"/>
</dbReference>
<dbReference type="RefSeq" id="WP_252780467.1">
    <property type="nucleotide sequence ID" value="NZ_CP097478.1"/>
</dbReference>
<dbReference type="SUPFAM" id="SSF53067">
    <property type="entry name" value="Actin-like ATPase domain"/>
    <property type="match status" value="2"/>
</dbReference>
<protein>
    <submittedName>
        <fullName evidence="2">tRNA (Adenosine(37)-N6)-threonylcarbamoyltransferase complex dimerization subunit type 1 TsaB</fullName>
        <ecNumber evidence="2">2.3.1.234</ecNumber>
    </submittedName>
</protein>
<sequence>MKTLAIDTSNQPLTVAVVDGDRVLATTTITTQRKHAAYAMEIVERLVKLAKLTPANLERVVIANGPGSYTGLRVAVTIGKVLATTLGIELVTVSSLQTLVLNVTAEQHLVVPLFDARNEILFTAVYRTSPTGPKLVVPEQHVALADWLQQLQQFTEPLTLVGSDVPKFLTQFQEQLNVPVRTVAGINNLPQASQLAMFGERQTPVSAVDQVVPNYLRMTQAEAEWQRKHPGEGSTGYVEQV</sequence>
<gene>
    <name evidence="2" type="primary">tsaB</name>
    <name evidence="2" type="ORF">M8332_01770</name>
</gene>
<proteinExistence type="predicted"/>
<evidence type="ECO:0000259" key="1">
    <source>
        <dbReference type="Pfam" id="PF00814"/>
    </source>
</evidence>
<keyword evidence="2" id="KW-0808">Transferase</keyword>
<name>A0ABY5C7L8_9LACO</name>
<dbReference type="PANTHER" id="PTHR11735">
    <property type="entry name" value="TRNA N6-ADENOSINE THREONYLCARBAMOYLTRANSFERASE"/>
    <property type="match status" value="1"/>
</dbReference>
<keyword evidence="3" id="KW-1185">Reference proteome</keyword>
<dbReference type="EMBL" id="CP097478">
    <property type="protein sequence ID" value="USS93603.1"/>
    <property type="molecule type" value="Genomic_DNA"/>
</dbReference>
<evidence type="ECO:0000313" key="2">
    <source>
        <dbReference type="EMBL" id="USS93603.1"/>
    </source>
</evidence>
<dbReference type="GO" id="GO:0061711">
    <property type="term" value="F:tRNA N(6)-L-threonylcarbamoyladenine synthase activity"/>
    <property type="evidence" value="ECO:0007669"/>
    <property type="project" value="UniProtKB-EC"/>
</dbReference>
<accession>A0ABY5C7L8</accession>
<feature type="domain" description="Gcp-like" evidence="1">
    <location>
        <begin position="31"/>
        <end position="225"/>
    </location>
</feature>
<dbReference type="Pfam" id="PF00814">
    <property type="entry name" value="TsaD"/>
    <property type="match status" value="1"/>
</dbReference>
<organism evidence="2 3">
    <name type="scientific">Fructilactobacillus ixorae</name>
    <dbReference type="NCBI Taxonomy" id="1750535"/>
    <lineage>
        <taxon>Bacteria</taxon>
        <taxon>Bacillati</taxon>
        <taxon>Bacillota</taxon>
        <taxon>Bacilli</taxon>
        <taxon>Lactobacillales</taxon>
        <taxon>Lactobacillaceae</taxon>
        <taxon>Fructilactobacillus</taxon>
    </lineage>
</organism>